<dbReference type="PATRIC" id="fig|1299334.3.peg.1909"/>
<dbReference type="InterPro" id="IPR040920">
    <property type="entry name" value="Arabino_trans_N"/>
</dbReference>
<dbReference type="Gene3D" id="2.60.120.610">
    <property type="entry name" value="arabinofuranosyltransferase like domain"/>
    <property type="match status" value="1"/>
</dbReference>
<dbReference type="EMBL" id="JAOB01000016">
    <property type="protein sequence ID" value="EUA68392.1"/>
    <property type="molecule type" value="Genomic_DNA"/>
</dbReference>
<evidence type="ECO:0000313" key="2">
    <source>
        <dbReference type="EMBL" id="EUA68392.1"/>
    </source>
</evidence>
<proteinExistence type="predicted"/>
<dbReference type="Pfam" id="PF17689">
    <property type="entry name" value="Arabino_trans_N"/>
    <property type="match status" value="1"/>
</dbReference>
<comment type="caution">
    <text evidence="2">The sequence shown here is derived from an EMBL/GenBank/DDBJ whole genome shotgun (WGS) entry which is preliminary data.</text>
</comment>
<sequence>MLPVKQTTAQLNWPQNGVFASVEAPLIGYVATDLSITVPCSAAAGWQAPRPCCCRRCPSRRPGRRSRTAHRTR</sequence>
<organism evidence="2">
    <name type="scientific">Mycobacterium xenopi 4042</name>
    <dbReference type="NCBI Taxonomy" id="1299334"/>
    <lineage>
        <taxon>Bacteria</taxon>
        <taxon>Bacillati</taxon>
        <taxon>Actinomycetota</taxon>
        <taxon>Actinomycetes</taxon>
        <taxon>Mycobacteriales</taxon>
        <taxon>Mycobacteriaceae</taxon>
        <taxon>Mycobacterium</taxon>
    </lineage>
</organism>
<gene>
    <name evidence="2" type="ORF">I553_10561</name>
</gene>
<feature type="domain" description="Arabinosyltransferas concanavalin like" evidence="1">
    <location>
        <begin position="5"/>
        <end position="48"/>
    </location>
</feature>
<reference evidence="2" key="1">
    <citation type="submission" date="2014-01" db="EMBL/GenBank/DDBJ databases">
        <authorList>
            <person name="Brown-Elliot B."/>
            <person name="Wallace R."/>
            <person name="Lenaerts A."/>
            <person name="Ordway D."/>
            <person name="DeGroote M.A."/>
            <person name="Parker T."/>
            <person name="Sizemore C."/>
            <person name="Tallon L.J."/>
            <person name="Sadzewicz L.K."/>
            <person name="Sengamalay N."/>
            <person name="Fraser C.M."/>
            <person name="Hine E."/>
            <person name="Shefchek K.A."/>
            <person name="Das S.P."/>
            <person name="Tettelin H."/>
        </authorList>
    </citation>
    <scope>NUCLEOTIDE SEQUENCE [LARGE SCALE GENOMIC DNA]</scope>
    <source>
        <strain evidence="2">4042</strain>
    </source>
</reference>
<evidence type="ECO:0000259" key="1">
    <source>
        <dbReference type="Pfam" id="PF17689"/>
    </source>
</evidence>
<accession>X8DID5</accession>
<dbReference type="InterPro" id="IPR027451">
    <property type="entry name" value="EmbABC_dom1"/>
</dbReference>
<name>X8DID5_MYCXE</name>
<protein>
    <submittedName>
        <fullName evidence="2">Mycobacterial cell wall arabinan synthesis family protein</fullName>
    </submittedName>
</protein>
<dbReference type="AlphaFoldDB" id="X8DID5"/>